<protein>
    <submittedName>
        <fullName evidence="1">Uncharacterized protein</fullName>
    </submittedName>
</protein>
<comment type="caution">
    <text evidence="1">The sequence shown here is derived from an EMBL/GenBank/DDBJ whole genome shotgun (WGS) entry which is preliminary data.</text>
</comment>
<dbReference type="Gene3D" id="2.60.120.200">
    <property type="match status" value="1"/>
</dbReference>
<organism evidence="1 2">
    <name type="scientific">Cirrhinus mrigala</name>
    <name type="common">Mrigala</name>
    <dbReference type="NCBI Taxonomy" id="683832"/>
    <lineage>
        <taxon>Eukaryota</taxon>
        <taxon>Metazoa</taxon>
        <taxon>Chordata</taxon>
        <taxon>Craniata</taxon>
        <taxon>Vertebrata</taxon>
        <taxon>Euteleostomi</taxon>
        <taxon>Actinopterygii</taxon>
        <taxon>Neopterygii</taxon>
        <taxon>Teleostei</taxon>
        <taxon>Ostariophysi</taxon>
        <taxon>Cypriniformes</taxon>
        <taxon>Cyprinidae</taxon>
        <taxon>Labeoninae</taxon>
        <taxon>Labeonini</taxon>
        <taxon>Cirrhinus</taxon>
    </lineage>
</organism>
<dbReference type="Proteomes" id="UP001529510">
    <property type="component" value="Unassembled WGS sequence"/>
</dbReference>
<name>A0ABD0RRD5_CIRMR</name>
<accession>A0ABD0RRD5</accession>
<dbReference type="EMBL" id="JAMKFB020000002">
    <property type="protein sequence ID" value="KAL0200412.1"/>
    <property type="molecule type" value="Genomic_DNA"/>
</dbReference>
<sequence length="54" mass="6063">EPVDVLKVLDFKSSPEGVKKTQGFCTIRRGSKPDVAYRVDKRAQLSTPTKQLFP</sequence>
<evidence type="ECO:0000313" key="2">
    <source>
        <dbReference type="Proteomes" id="UP001529510"/>
    </source>
</evidence>
<dbReference type="AlphaFoldDB" id="A0ABD0RRD5"/>
<evidence type="ECO:0000313" key="1">
    <source>
        <dbReference type="EMBL" id="KAL0200412.1"/>
    </source>
</evidence>
<feature type="non-terminal residue" evidence="1">
    <location>
        <position position="1"/>
    </location>
</feature>
<proteinExistence type="predicted"/>
<gene>
    <name evidence="1" type="ORF">M9458_003599</name>
</gene>
<keyword evidence="2" id="KW-1185">Reference proteome</keyword>
<reference evidence="1 2" key="1">
    <citation type="submission" date="2024-05" db="EMBL/GenBank/DDBJ databases">
        <title>Genome sequencing and assembly of Indian major carp, Cirrhinus mrigala (Hamilton, 1822).</title>
        <authorList>
            <person name="Mohindra V."/>
            <person name="Chowdhury L.M."/>
            <person name="Lal K."/>
            <person name="Jena J.K."/>
        </authorList>
    </citation>
    <scope>NUCLEOTIDE SEQUENCE [LARGE SCALE GENOMIC DNA]</scope>
    <source>
        <strain evidence="1">CM1030</strain>
        <tissue evidence="1">Blood</tissue>
    </source>
</reference>
<feature type="non-terminal residue" evidence="1">
    <location>
        <position position="54"/>
    </location>
</feature>